<reference evidence="1 2" key="1">
    <citation type="submission" date="2016-10" db="EMBL/GenBank/DDBJ databases">
        <authorList>
            <person name="de Groot N.N."/>
        </authorList>
    </citation>
    <scope>NUCLEOTIDE SEQUENCE [LARGE SCALE GENOMIC DNA]</scope>
    <source>
        <strain evidence="1 2">Vu-144</strain>
    </source>
</reference>
<dbReference type="EMBL" id="FNQY01000001">
    <property type="protein sequence ID" value="SDZ74443.1"/>
    <property type="molecule type" value="Genomic_DNA"/>
</dbReference>
<accession>A0A1H3VI18</accession>
<name>A0A1H3VI18_9BACT</name>
<evidence type="ECO:0000313" key="2">
    <source>
        <dbReference type="Proteomes" id="UP000199041"/>
    </source>
</evidence>
<dbReference type="AlphaFoldDB" id="A0A1H3VI18"/>
<dbReference type="Proteomes" id="UP000199041">
    <property type="component" value="Unassembled WGS sequence"/>
</dbReference>
<keyword evidence="2" id="KW-1185">Reference proteome</keyword>
<proteinExistence type="predicted"/>
<protein>
    <submittedName>
        <fullName evidence="1">Uncharacterized protein</fullName>
    </submittedName>
</protein>
<evidence type="ECO:0000313" key="1">
    <source>
        <dbReference type="EMBL" id="SDZ74443.1"/>
    </source>
</evidence>
<sequence>MTLTYNDKFIRHAQYKIFNYPINLSVAGLQ</sequence>
<gene>
    <name evidence="1" type="ORF">SAMN05192529_101155</name>
</gene>
<organism evidence="1 2">
    <name type="scientific">Arachidicoccus rhizosphaerae</name>
    <dbReference type="NCBI Taxonomy" id="551991"/>
    <lineage>
        <taxon>Bacteria</taxon>
        <taxon>Pseudomonadati</taxon>
        <taxon>Bacteroidota</taxon>
        <taxon>Chitinophagia</taxon>
        <taxon>Chitinophagales</taxon>
        <taxon>Chitinophagaceae</taxon>
        <taxon>Arachidicoccus</taxon>
    </lineage>
</organism>